<dbReference type="Proteomes" id="UP000612855">
    <property type="component" value="Unassembled WGS sequence"/>
</dbReference>
<evidence type="ECO:0000259" key="4">
    <source>
        <dbReference type="Pfam" id="PF01494"/>
    </source>
</evidence>
<keyword evidence="2" id="KW-0285">Flavoprotein</keyword>
<comment type="caution">
    <text evidence="5">The sequence shown here is derived from an EMBL/GenBank/DDBJ whole genome shotgun (WGS) entry which is preliminary data.</text>
</comment>
<comment type="cofactor">
    <cofactor evidence="1">
        <name>FAD</name>
        <dbReference type="ChEBI" id="CHEBI:57692"/>
    </cofactor>
</comment>
<dbReference type="SUPFAM" id="SSF51905">
    <property type="entry name" value="FAD/NAD(P)-binding domain"/>
    <property type="match status" value="1"/>
</dbReference>
<dbReference type="InterPro" id="IPR036188">
    <property type="entry name" value="FAD/NAD-bd_sf"/>
</dbReference>
<evidence type="ECO:0000256" key="2">
    <source>
        <dbReference type="ARBA" id="ARBA00022630"/>
    </source>
</evidence>
<dbReference type="Gene3D" id="3.30.70.2450">
    <property type="match status" value="1"/>
</dbReference>
<dbReference type="EMBL" id="BMFJ01000001">
    <property type="protein sequence ID" value="GGE24978.1"/>
    <property type="molecule type" value="Genomic_DNA"/>
</dbReference>
<evidence type="ECO:0000256" key="3">
    <source>
        <dbReference type="ARBA" id="ARBA00022827"/>
    </source>
</evidence>
<dbReference type="AlphaFoldDB" id="A0A917A3S7"/>
<name>A0A917A3S7_9RHOB</name>
<keyword evidence="6" id="KW-1185">Reference proteome</keyword>
<dbReference type="PANTHER" id="PTHR43004">
    <property type="entry name" value="TRK SYSTEM POTASSIUM UPTAKE PROTEIN"/>
    <property type="match status" value="1"/>
</dbReference>
<feature type="domain" description="FAD-binding" evidence="4">
    <location>
        <begin position="12"/>
        <end position="310"/>
    </location>
</feature>
<sequence length="361" mass="38365">MSGVATGNAAPVTVTVIGAGPTGLTAAVELARRGATVRIFEKRDGPSGLSRAVGITPGSLSLLAPCGAGPAIGAEAIRFSGMTMHNGAEPVLSIPLNFDDRSSLHALPQNRTEEHLIEALRRYGVEVEYFRCLSNLHIRADHVEANFGDHIKVESRFLIGADGVHSRVRATLGIHFEGRDLPGHWSIADVISASWPHPDRFSGYLLPHGHVAVVVPMAPQRYRVISSQREALAALPVTLVADKVIRESEFVIQVRQAESYGKGPVFLAGDAAHAHSPVGGRGMNLGIADACDLAERIMQGTQDGYEAARRPEGQHAIQVSERARRMMQSTGAAKAAFLAAVAVIDHTPAAQRAVVHQLLAG</sequence>
<dbReference type="PANTHER" id="PTHR43004:SF19">
    <property type="entry name" value="BINDING MONOOXYGENASE, PUTATIVE (JCVI)-RELATED"/>
    <property type="match status" value="1"/>
</dbReference>
<accession>A0A917A3S7</accession>
<protein>
    <recommendedName>
        <fullName evidence="4">FAD-binding domain-containing protein</fullName>
    </recommendedName>
</protein>
<proteinExistence type="predicted"/>
<dbReference type="GO" id="GO:0071949">
    <property type="term" value="F:FAD binding"/>
    <property type="evidence" value="ECO:0007669"/>
    <property type="project" value="InterPro"/>
</dbReference>
<dbReference type="InterPro" id="IPR002938">
    <property type="entry name" value="FAD-bd"/>
</dbReference>
<evidence type="ECO:0000256" key="1">
    <source>
        <dbReference type="ARBA" id="ARBA00001974"/>
    </source>
</evidence>
<evidence type="ECO:0000313" key="6">
    <source>
        <dbReference type="Proteomes" id="UP000612855"/>
    </source>
</evidence>
<dbReference type="PRINTS" id="PR00420">
    <property type="entry name" value="RNGMNOXGNASE"/>
</dbReference>
<gene>
    <name evidence="5" type="ORF">GCM10011360_11740</name>
</gene>
<organism evidence="5 6">
    <name type="scientific">Primorskyibacter flagellatus</name>
    <dbReference type="NCBI Taxonomy" id="1387277"/>
    <lineage>
        <taxon>Bacteria</taxon>
        <taxon>Pseudomonadati</taxon>
        <taxon>Pseudomonadota</taxon>
        <taxon>Alphaproteobacteria</taxon>
        <taxon>Rhodobacterales</taxon>
        <taxon>Roseobacteraceae</taxon>
        <taxon>Primorskyibacter</taxon>
    </lineage>
</organism>
<dbReference type="RefSeq" id="WP_188476727.1">
    <property type="nucleotide sequence ID" value="NZ_BMFJ01000001.1"/>
</dbReference>
<dbReference type="InterPro" id="IPR050641">
    <property type="entry name" value="RIFMO-like"/>
</dbReference>
<reference evidence="6" key="1">
    <citation type="journal article" date="2019" name="Int. J. Syst. Evol. Microbiol.">
        <title>The Global Catalogue of Microorganisms (GCM) 10K type strain sequencing project: providing services to taxonomists for standard genome sequencing and annotation.</title>
        <authorList>
            <consortium name="The Broad Institute Genomics Platform"/>
            <consortium name="The Broad Institute Genome Sequencing Center for Infectious Disease"/>
            <person name="Wu L."/>
            <person name="Ma J."/>
        </authorList>
    </citation>
    <scope>NUCLEOTIDE SEQUENCE [LARGE SCALE GENOMIC DNA]</scope>
    <source>
        <strain evidence="6">CGMCC 1.12664</strain>
    </source>
</reference>
<evidence type="ECO:0000313" key="5">
    <source>
        <dbReference type="EMBL" id="GGE24978.1"/>
    </source>
</evidence>
<keyword evidence="3" id="KW-0274">FAD</keyword>
<dbReference type="GO" id="GO:0016709">
    <property type="term" value="F:oxidoreductase activity, acting on paired donors, with incorporation or reduction of molecular oxygen, NAD(P)H as one donor, and incorporation of one atom of oxygen"/>
    <property type="evidence" value="ECO:0007669"/>
    <property type="project" value="UniProtKB-ARBA"/>
</dbReference>
<dbReference type="Pfam" id="PF01494">
    <property type="entry name" value="FAD_binding_3"/>
    <property type="match status" value="1"/>
</dbReference>
<dbReference type="Gene3D" id="3.50.50.60">
    <property type="entry name" value="FAD/NAD(P)-binding domain"/>
    <property type="match status" value="1"/>
</dbReference>